<feature type="active site" description="Proton donor" evidence="6">
    <location>
        <position position="342"/>
    </location>
</feature>
<sequence length="548" mass="56671">MTAPTAIRRIALLAAAAVLLAGCAASPDRKDDPVIAIVPAPARLESATGTVRLDAGTRILVDGPGADAVAATIAPDLRDATGLPLGIEPGGTADARDGDVLLLVTGEGPAPDAATAFAVDESHTIDSADGRVELAAASAAGLFRATQSLRQLLPARPPADGAVDLPAFHLEDAPRFAYRGAMLDVARHFFTVEQVIGYLDAIAMLKLNVLHLHLTDDQGWRLAIEGYPALTEQGGASAVGGDPGGFYTQGDYRRIVEAAAARFITVVPEIDLPGHTNAALNAVPELNPGGVAPEPYTGIEVGFSSLSAAPDEAAATDAFLTAVLGQTADLTPGPLLHVGGDESLSTPKADYLDLVGRITAIGAATGKTLVGWHELGASTELPAGTVGQYWSFTTPQEGATEETLSFVEQGGSVILSPADVAYLDMKYPDDPDGPLGGKLGLLWADGPTTLEEAYAWEPTEVVPGLAESDILGLEAPIWTETARGFSEVEYLAFPRIAAIAELAWSPAVEGARDEAGFHARLAPLGAHWRAMGIAFRPVGGVEWTGLAE</sequence>
<evidence type="ECO:0000256" key="6">
    <source>
        <dbReference type="PIRSR" id="PIRSR625705-1"/>
    </source>
</evidence>
<organism evidence="10 11">
    <name type="scientific">Agromyces seonyuensis</name>
    <dbReference type="NCBI Taxonomy" id="2662446"/>
    <lineage>
        <taxon>Bacteria</taxon>
        <taxon>Bacillati</taxon>
        <taxon>Actinomycetota</taxon>
        <taxon>Actinomycetes</taxon>
        <taxon>Micrococcales</taxon>
        <taxon>Microbacteriaceae</taxon>
        <taxon>Agromyces</taxon>
    </lineage>
</organism>
<dbReference type="SUPFAM" id="SSF55545">
    <property type="entry name" value="beta-N-acetylhexosaminidase-like domain"/>
    <property type="match status" value="1"/>
</dbReference>
<dbReference type="PANTHER" id="PTHR22600">
    <property type="entry name" value="BETA-HEXOSAMINIDASE"/>
    <property type="match status" value="1"/>
</dbReference>
<keyword evidence="5" id="KW-0326">Glycosidase</keyword>
<evidence type="ECO:0000259" key="8">
    <source>
        <dbReference type="Pfam" id="PF00728"/>
    </source>
</evidence>
<evidence type="ECO:0000256" key="3">
    <source>
        <dbReference type="ARBA" id="ARBA00012663"/>
    </source>
</evidence>
<evidence type="ECO:0000256" key="5">
    <source>
        <dbReference type="ARBA" id="ARBA00023295"/>
    </source>
</evidence>
<dbReference type="SUPFAM" id="SSF51445">
    <property type="entry name" value="(Trans)glycosidases"/>
    <property type="match status" value="1"/>
</dbReference>
<feature type="chain" id="PRO_5038536893" description="beta-N-acetylhexosaminidase" evidence="7">
    <location>
        <begin position="25"/>
        <end position="548"/>
    </location>
</feature>
<dbReference type="EMBL" id="WSTA01000109">
    <property type="protein sequence ID" value="MWC00183.1"/>
    <property type="molecule type" value="Genomic_DNA"/>
</dbReference>
<dbReference type="GO" id="GO:0030203">
    <property type="term" value="P:glycosaminoglycan metabolic process"/>
    <property type="evidence" value="ECO:0007669"/>
    <property type="project" value="TreeGrafter"/>
</dbReference>
<evidence type="ECO:0000259" key="9">
    <source>
        <dbReference type="Pfam" id="PF02838"/>
    </source>
</evidence>
<evidence type="ECO:0000313" key="11">
    <source>
        <dbReference type="Proteomes" id="UP000438182"/>
    </source>
</evidence>
<feature type="domain" description="Beta-hexosaminidase bacterial type N-terminal" evidence="9">
    <location>
        <begin position="35"/>
        <end position="173"/>
    </location>
</feature>
<dbReference type="InterPro" id="IPR015882">
    <property type="entry name" value="HEX_bac_N"/>
</dbReference>
<evidence type="ECO:0000313" key="10">
    <source>
        <dbReference type="EMBL" id="MWC00183.1"/>
    </source>
</evidence>
<feature type="signal peptide" evidence="7">
    <location>
        <begin position="1"/>
        <end position="24"/>
    </location>
</feature>
<evidence type="ECO:0000256" key="1">
    <source>
        <dbReference type="ARBA" id="ARBA00001231"/>
    </source>
</evidence>
<evidence type="ECO:0000256" key="7">
    <source>
        <dbReference type="SAM" id="SignalP"/>
    </source>
</evidence>
<dbReference type="InterPro" id="IPR029018">
    <property type="entry name" value="Hex-like_dom2"/>
</dbReference>
<keyword evidence="4 10" id="KW-0378">Hydrolase</keyword>
<keyword evidence="7" id="KW-0732">Signal</keyword>
<dbReference type="GO" id="GO:0004563">
    <property type="term" value="F:beta-N-acetylhexosaminidase activity"/>
    <property type="evidence" value="ECO:0007669"/>
    <property type="project" value="UniProtKB-EC"/>
</dbReference>
<dbReference type="EC" id="3.2.1.52" evidence="3"/>
<evidence type="ECO:0000256" key="2">
    <source>
        <dbReference type="ARBA" id="ARBA00006285"/>
    </source>
</evidence>
<dbReference type="CDD" id="cd06568">
    <property type="entry name" value="GH20_SpHex_like"/>
    <property type="match status" value="1"/>
</dbReference>
<dbReference type="GO" id="GO:0016020">
    <property type="term" value="C:membrane"/>
    <property type="evidence" value="ECO:0007669"/>
    <property type="project" value="TreeGrafter"/>
</dbReference>
<dbReference type="PANTHER" id="PTHR22600:SF57">
    <property type="entry name" value="BETA-N-ACETYLHEXOSAMINIDASE"/>
    <property type="match status" value="1"/>
</dbReference>
<dbReference type="InterPro" id="IPR015883">
    <property type="entry name" value="Glyco_hydro_20_cat"/>
</dbReference>
<evidence type="ECO:0000256" key="4">
    <source>
        <dbReference type="ARBA" id="ARBA00022801"/>
    </source>
</evidence>
<name>A0A6I4P3C5_9MICO</name>
<dbReference type="Proteomes" id="UP000438182">
    <property type="component" value="Unassembled WGS sequence"/>
</dbReference>
<dbReference type="Pfam" id="PF00728">
    <property type="entry name" value="Glyco_hydro_20"/>
    <property type="match status" value="2"/>
</dbReference>
<dbReference type="PRINTS" id="PR00738">
    <property type="entry name" value="GLHYDRLASE20"/>
</dbReference>
<dbReference type="RefSeq" id="WP_160426824.1">
    <property type="nucleotide sequence ID" value="NZ_WSTA01000109.1"/>
</dbReference>
<dbReference type="AlphaFoldDB" id="A0A6I4P3C5"/>
<comment type="similarity">
    <text evidence="2">Belongs to the glycosyl hydrolase 20 family.</text>
</comment>
<dbReference type="InterPro" id="IPR017853">
    <property type="entry name" value="GH"/>
</dbReference>
<reference evidence="10 11" key="1">
    <citation type="submission" date="2019-12" db="EMBL/GenBank/DDBJ databases">
        <authorList>
            <person name="Kim Y.S."/>
        </authorList>
    </citation>
    <scope>NUCLEOTIDE SEQUENCE [LARGE SCALE GENOMIC DNA]</scope>
    <source>
        <strain evidence="10 11">MMS17-SY077</strain>
    </source>
</reference>
<proteinExistence type="inferred from homology"/>
<comment type="caution">
    <text evidence="10">The sequence shown here is derived from an EMBL/GenBank/DDBJ whole genome shotgun (WGS) entry which is preliminary data.</text>
</comment>
<feature type="domain" description="Glycoside hydrolase family 20 catalytic" evidence="8">
    <location>
        <begin position="357"/>
        <end position="506"/>
    </location>
</feature>
<protein>
    <recommendedName>
        <fullName evidence="3">beta-N-acetylhexosaminidase</fullName>
        <ecNumber evidence="3">3.2.1.52</ecNumber>
    </recommendedName>
</protein>
<keyword evidence="11" id="KW-1185">Reference proteome</keyword>
<dbReference type="Gene3D" id="3.30.379.10">
    <property type="entry name" value="Chitobiase/beta-hexosaminidase domain 2-like"/>
    <property type="match status" value="1"/>
</dbReference>
<dbReference type="Gene3D" id="3.20.20.80">
    <property type="entry name" value="Glycosidases"/>
    <property type="match status" value="1"/>
</dbReference>
<gene>
    <name evidence="10" type="ORF">GB864_16705</name>
</gene>
<dbReference type="InterPro" id="IPR025705">
    <property type="entry name" value="Beta_hexosaminidase_sua/sub"/>
</dbReference>
<dbReference type="GO" id="GO:0005975">
    <property type="term" value="P:carbohydrate metabolic process"/>
    <property type="evidence" value="ECO:0007669"/>
    <property type="project" value="InterPro"/>
</dbReference>
<accession>A0A6I4P3C5</accession>
<comment type="catalytic activity">
    <reaction evidence="1">
        <text>Hydrolysis of terminal non-reducing N-acetyl-D-hexosamine residues in N-acetyl-beta-D-hexosaminides.</text>
        <dbReference type="EC" id="3.2.1.52"/>
    </reaction>
</comment>
<dbReference type="Pfam" id="PF02838">
    <property type="entry name" value="Glyco_hydro_20b"/>
    <property type="match status" value="1"/>
</dbReference>
<feature type="domain" description="Glycoside hydrolase family 20 catalytic" evidence="8">
    <location>
        <begin position="176"/>
        <end position="343"/>
    </location>
</feature>